<evidence type="ECO:0000313" key="5">
    <source>
        <dbReference type="Proteomes" id="UP000078543"/>
    </source>
</evidence>
<feature type="transmembrane region" description="Helical" evidence="2">
    <location>
        <begin position="6"/>
        <end position="23"/>
    </location>
</feature>
<gene>
    <name evidence="4" type="ORF">A6A05_02770</name>
</gene>
<accession>A0A178MLX9</accession>
<keyword evidence="5" id="KW-1185">Reference proteome</keyword>
<dbReference type="Proteomes" id="UP000078543">
    <property type="component" value="Unassembled WGS sequence"/>
</dbReference>
<dbReference type="STRING" id="1437059.A6A05_02770"/>
<evidence type="ECO:0000256" key="2">
    <source>
        <dbReference type="SAM" id="Phobius"/>
    </source>
</evidence>
<keyword evidence="2" id="KW-1133">Transmembrane helix</keyword>
<evidence type="ECO:0000256" key="1">
    <source>
        <dbReference type="ARBA" id="ARBA00005801"/>
    </source>
</evidence>
<dbReference type="GO" id="GO:0005886">
    <property type="term" value="C:plasma membrane"/>
    <property type="evidence" value="ECO:0007669"/>
    <property type="project" value="TreeGrafter"/>
</dbReference>
<keyword evidence="2" id="KW-0812">Transmembrane</keyword>
<feature type="transmembrane region" description="Helical" evidence="2">
    <location>
        <begin position="54"/>
        <end position="75"/>
    </location>
</feature>
<dbReference type="RefSeq" id="WP_068502008.1">
    <property type="nucleotide sequence ID" value="NZ_LWQU01000152.1"/>
</dbReference>
<dbReference type="PANTHER" id="PTHR30487">
    <property type="entry name" value="TYPE 4 PREPILIN-LIKE PROTEINS LEADER PEPTIDE-PROCESSING ENZYME"/>
    <property type="match status" value="1"/>
</dbReference>
<dbReference type="GO" id="GO:0006465">
    <property type="term" value="P:signal peptide processing"/>
    <property type="evidence" value="ECO:0007669"/>
    <property type="project" value="TreeGrafter"/>
</dbReference>
<feature type="transmembrane region" description="Helical" evidence="2">
    <location>
        <begin position="30"/>
        <end position="48"/>
    </location>
</feature>
<dbReference type="PANTHER" id="PTHR30487:SF0">
    <property type="entry name" value="PREPILIN LEADER PEPTIDASE_N-METHYLTRANSFERASE-RELATED"/>
    <property type="match status" value="1"/>
</dbReference>
<proteinExistence type="inferred from homology"/>
<feature type="transmembrane region" description="Helical" evidence="2">
    <location>
        <begin position="102"/>
        <end position="123"/>
    </location>
</feature>
<dbReference type="EMBL" id="LWQU01000152">
    <property type="protein sequence ID" value="OAN48924.1"/>
    <property type="molecule type" value="Genomic_DNA"/>
</dbReference>
<protein>
    <recommendedName>
        <fullName evidence="3">Prepilin type IV endopeptidase peptidase domain-containing protein</fullName>
    </recommendedName>
</protein>
<feature type="domain" description="Prepilin type IV endopeptidase peptidase" evidence="3">
    <location>
        <begin position="13"/>
        <end position="115"/>
    </location>
</feature>
<evidence type="ECO:0000313" key="4">
    <source>
        <dbReference type="EMBL" id="OAN48924.1"/>
    </source>
</evidence>
<dbReference type="InterPro" id="IPR000045">
    <property type="entry name" value="Prepilin_IV_endopep_pep"/>
</dbReference>
<sequence>MGDLLTIGAEGAFVAMMLAAAFIDGCSFRLPNPLTAVVALAFLPWAWIRFDDPWLLLVHLAAGLAIMAVAAVAFARNILGGGDAKLLAACALWTGFDELGRFLITTSLAGGVLALAVLCLPPAGESRRLPYGIAIAAGGLDFWLRNSAVL</sequence>
<dbReference type="Pfam" id="PF01478">
    <property type="entry name" value="Peptidase_A24"/>
    <property type="match status" value="1"/>
</dbReference>
<dbReference type="Gene3D" id="1.20.120.1220">
    <property type="match status" value="1"/>
</dbReference>
<organism evidence="4 5">
    <name type="scientific">Magnetospirillum moscoviense</name>
    <dbReference type="NCBI Taxonomy" id="1437059"/>
    <lineage>
        <taxon>Bacteria</taxon>
        <taxon>Pseudomonadati</taxon>
        <taxon>Pseudomonadota</taxon>
        <taxon>Alphaproteobacteria</taxon>
        <taxon>Rhodospirillales</taxon>
        <taxon>Rhodospirillaceae</taxon>
        <taxon>Magnetospirillum</taxon>
    </lineage>
</organism>
<dbReference type="OrthoDB" id="5329005at2"/>
<dbReference type="AlphaFoldDB" id="A0A178MLX9"/>
<reference evidence="4 5" key="1">
    <citation type="submission" date="2016-04" db="EMBL/GenBank/DDBJ databases">
        <title>Draft genome sequence of freshwater magnetotactic bacteria Magnetospirillum marisnigri SP-1 and Magnetospirillum moscoviense BB-1.</title>
        <authorList>
            <person name="Koziaeva V."/>
            <person name="Dziuba M.V."/>
            <person name="Ivanov T.M."/>
            <person name="Kuznetsov B."/>
            <person name="Grouzdev D.S."/>
        </authorList>
    </citation>
    <scope>NUCLEOTIDE SEQUENCE [LARGE SCALE GENOMIC DNA]</scope>
    <source>
        <strain evidence="4 5">BB-1</strain>
    </source>
</reference>
<name>A0A178MLX9_9PROT</name>
<dbReference type="InterPro" id="IPR050882">
    <property type="entry name" value="Prepilin_peptidase/N-MTase"/>
</dbReference>
<evidence type="ECO:0000259" key="3">
    <source>
        <dbReference type="Pfam" id="PF01478"/>
    </source>
</evidence>
<dbReference type="GO" id="GO:0004190">
    <property type="term" value="F:aspartic-type endopeptidase activity"/>
    <property type="evidence" value="ECO:0007669"/>
    <property type="project" value="InterPro"/>
</dbReference>
<comment type="similarity">
    <text evidence="1">Belongs to the peptidase A24 family.</text>
</comment>
<comment type="caution">
    <text evidence="4">The sequence shown here is derived from an EMBL/GenBank/DDBJ whole genome shotgun (WGS) entry which is preliminary data.</text>
</comment>
<keyword evidence="2" id="KW-0472">Membrane</keyword>